<dbReference type="PANTHER" id="PTHR46558:SF13">
    <property type="entry name" value="HTH-TYPE TRANSCRIPTIONAL REGULATOR IMMR"/>
    <property type="match status" value="1"/>
</dbReference>
<name>D4LCY0_RUMC1</name>
<feature type="domain" description="HTH cro/C1-type" evidence="3">
    <location>
        <begin position="7"/>
        <end position="61"/>
    </location>
</feature>
<evidence type="ECO:0000313" key="5">
    <source>
        <dbReference type="Proteomes" id="UP000007054"/>
    </source>
</evidence>
<sequence length="322" mass="35716">MIFADKLIQLRKKSGWSQEELAQQMHVSRQSVSKWEGAQSVPDLEKMVQLSRLFHVTTDYLLKDEEGEPEPAPGEDPGEPLRRVSLEEASAFLEAKQRSARLIAFATMLCVLSPIGLILLGAMSEVPKYGIPENAAAGIGMILLLLLVAAATAMFILSGSRTSSYEILEKEPFETEYGVTGMVRERKEQFRETYVRNNVIGTCLCVLSVIPLFAGILIDEENDLLLCGMVCGMLAMIAVGVTFFIRVGTVWNSFQQLLQEGDYSPKNKKAFGASGGYWVLITAIYLACSFLTDRWDLTWIIWVAAAGLYSLLAAILRKRSEK</sequence>
<dbReference type="PATRIC" id="fig|213810.4.peg.1247"/>
<protein>
    <submittedName>
        <fullName evidence="4">Predicted transcriptional regulators</fullName>
    </submittedName>
</protein>
<feature type="transmembrane region" description="Helical" evidence="2">
    <location>
        <begin position="298"/>
        <end position="316"/>
    </location>
</feature>
<reference evidence="4" key="1">
    <citation type="submission" date="2010-03" db="EMBL/GenBank/DDBJ databases">
        <title>The genome sequence of Ruminococcus sp. 18P13.</title>
        <authorList>
            <consortium name="metaHIT consortium -- http://www.metahit.eu/"/>
            <person name="Pajon A."/>
            <person name="Turner K."/>
            <person name="Parkhill J."/>
            <person name="Bernalier A."/>
        </authorList>
    </citation>
    <scope>NUCLEOTIDE SEQUENCE [LARGE SCALE GENOMIC DNA]</scope>
    <source>
        <strain evidence="4">Type strain: 18P13</strain>
    </source>
</reference>
<evidence type="ECO:0000256" key="1">
    <source>
        <dbReference type="ARBA" id="ARBA00023125"/>
    </source>
</evidence>
<keyword evidence="1" id="KW-0238">DNA-binding</keyword>
<evidence type="ECO:0000256" key="2">
    <source>
        <dbReference type="SAM" id="Phobius"/>
    </source>
</evidence>
<dbReference type="GO" id="GO:0003677">
    <property type="term" value="F:DNA binding"/>
    <property type="evidence" value="ECO:0007669"/>
    <property type="project" value="UniProtKB-KW"/>
</dbReference>
<feature type="transmembrane region" description="Helical" evidence="2">
    <location>
        <begin position="270"/>
        <end position="292"/>
    </location>
</feature>
<dbReference type="InterPro" id="IPR010982">
    <property type="entry name" value="Lambda_DNA-bd_dom_sf"/>
</dbReference>
<dbReference type="PANTHER" id="PTHR46558">
    <property type="entry name" value="TRACRIPTIONAL REGULATORY PROTEIN-RELATED-RELATED"/>
    <property type="match status" value="1"/>
</dbReference>
<keyword evidence="2" id="KW-1133">Transmembrane helix</keyword>
<dbReference type="GeneID" id="83156085"/>
<dbReference type="CDD" id="cd00093">
    <property type="entry name" value="HTH_XRE"/>
    <property type="match status" value="1"/>
</dbReference>
<feature type="transmembrane region" description="Helical" evidence="2">
    <location>
        <begin position="194"/>
        <end position="218"/>
    </location>
</feature>
<dbReference type="EMBL" id="FP929052">
    <property type="protein sequence ID" value="CBL17475.1"/>
    <property type="molecule type" value="Genomic_DNA"/>
</dbReference>
<dbReference type="HOGENOM" id="CLU_060318_1_0_9"/>
<reference evidence="4" key="2">
    <citation type="submission" date="2010-03" db="EMBL/GenBank/DDBJ databases">
        <authorList>
            <person name="Pajon A."/>
        </authorList>
    </citation>
    <scope>NUCLEOTIDE SEQUENCE</scope>
    <source>
        <strain evidence="4">Type strain: 18P13</strain>
    </source>
</reference>
<dbReference type="RefSeq" id="WP_015558382.1">
    <property type="nucleotide sequence ID" value="NC_021039.1"/>
</dbReference>
<dbReference type="BioCyc" id="RCHA213810:RUM_RS06565-MONOMER"/>
<feature type="transmembrane region" description="Helical" evidence="2">
    <location>
        <begin position="135"/>
        <end position="157"/>
    </location>
</feature>
<dbReference type="SMART" id="SM00530">
    <property type="entry name" value="HTH_XRE"/>
    <property type="match status" value="1"/>
</dbReference>
<organism evidence="4 5">
    <name type="scientific">Ruminococcus champanellensis (strain DSM 18848 / JCM 17042 / KCTC 15320 / 18P13)</name>
    <dbReference type="NCBI Taxonomy" id="213810"/>
    <lineage>
        <taxon>Bacteria</taxon>
        <taxon>Bacillati</taxon>
        <taxon>Bacillota</taxon>
        <taxon>Clostridia</taxon>
        <taxon>Eubacteriales</taxon>
        <taxon>Oscillospiraceae</taxon>
        <taxon>Ruminococcus</taxon>
    </lineage>
</organism>
<dbReference type="PROSITE" id="PS50943">
    <property type="entry name" value="HTH_CROC1"/>
    <property type="match status" value="1"/>
</dbReference>
<evidence type="ECO:0000259" key="3">
    <source>
        <dbReference type="PROSITE" id="PS50943"/>
    </source>
</evidence>
<accession>D4LCY0</accession>
<dbReference type="SUPFAM" id="SSF47413">
    <property type="entry name" value="lambda repressor-like DNA-binding domains"/>
    <property type="match status" value="1"/>
</dbReference>
<keyword evidence="5" id="KW-1185">Reference proteome</keyword>
<keyword evidence="2" id="KW-0472">Membrane</keyword>
<keyword evidence="2" id="KW-0812">Transmembrane</keyword>
<feature type="transmembrane region" description="Helical" evidence="2">
    <location>
        <begin position="102"/>
        <end position="123"/>
    </location>
</feature>
<feature type="transmembrane region" description="Helical" evidence="2">
    <location>
        <begin position="224"/>
        <end position="249"/>
    </location>
</feature>
<dbReference type="Gene3D" id="1.10.260.40">
    <property type="entry name" value="lambda repressor-like DNA-binding domains"/>
    <property type="match status" value="1"/>
</dbReference>
<dbReference type="Pfam" id="PF01381">
    <property type="entry name" value="HTH_3"/>
    <property type="match status" value="1"/>
</dbReference>
<dbReference type="AlphaFoldDB" id="D4LCY0"/>
<evidence type="ECO:0000313" key="4">
    <source>
        <dbReference type="EMBL" id="CBL17475.1"/>
    </source>
</evidence>
<proteinExistence type="predicted"/>
<dbReference type="Proteomes" id="UP000007054">
    <property type="component" value="Chromosome"/>
</dbReference>
<dbReference type="InterPro" id="IPR001387">
    <property type="entry name" value="Cro/C1-type_HTH"/>
</dbReference>
<gene>
    <name evidence="4" type="ordered locus">RUM_13530</name>
</gene>
<dbReference type="KEGG" id="rch:RUM_13530"/>